<name>A0A8X7V9D8_BRACI</name>
<dbReference type="AlphaFoldDB" id="A0A8X7V9D8"/>
<gene>
    <name evidence="1" type="ORF">Bca52824_027052</name>
</gene>
<proteinExistence type="predicted"/>
<comment type="caution">
    <text evidence="1">The sequence shown here is derived from an EMBL/GenBank/DDBJ whole genome shotgun (WGS) entry which is preliminary data.</text>
</comment>
<dbReference type="EMBL" id="JAAMPC010000006">
    <property type="protein sequence ID" value="KAG2307304.1"/>
    <property type="molecule type" value="Genomic_DNA"/>
</dbReference>
<protein>
    <submittedName>
        <fullName evidence="1">Uncharacterized protein</fullName>
    </submittedName>
</protein>
<reference evidence="1 2" key="1">
    <citation type="submission" date="2020-02" db="EMBL/GenBank/DDBJ databases">
        <authorList>
            <person name="Ma Q."/>
            <person name="Huang Y."/>
            <person name="Song X."/>
            <person name="Pei D."/>
        </authorList>
    </citation>
    <scope>NUCLEOTIDE SEQUENCE [LARGE SCALE GENOMIC DNA]</scope>
    <source>
        <strain evidence="1">Sxm20200214</strain>
        <tissue evidence="1">Leaf</tissue>
    </source>
</reference>
<dbReference type="OrthoDB" id="10610908at2759"/>
<evidence type="ECO:0000313" key="2">
    <source>
        <dbReference type="Proteomes" id="UP000886595"/>
    </source>
</evidence>
<keyword evidence="2" id="KW-1185">Reference proteome</keyword>
<evidence type="ECO:0000313" key="1">
    <source>
        <dbReference type="EMBL" id="KAG2307304.1"/>
    </source>
</evidence>
<dbReference type="Proteomes" id="UP000886595">
    <property type="component" value="Unassembled WGS sequence"/>
</dbReference>
<accession>A0A8X7V9D8</accession>
<sequence length="162" mass="18424">MKDDFNHLRLRKPHHLRRSFIFSEISDSGQFTVEHNLNHDEVKNVINHGGISDSIPTYTWLARLPQLPVTPSSGVSKALNAERCGCHHSRGVSSFTESLKLRIRAASSSSTKYYDFTVIGSRVAVSDRETSVAYHTLQLDPVERRRKKKRGRKSSRQINYGC</sequence>
<organism evidence="1 2">
    <name type="scientific">Brassica carinata</name>
    <name type="common">Ethiopian mustard</name>
    <name type="synonym">Abyssinian cabbage</name>
    <dbReference type="NCBI Taxonomy" id="52824"/>
    <lineage>
        <taxon>Eukaryota</taxon>
        <taxon>Viridiplantae</taxon>
        <taxon>Streptophyta</taxon>
        <taxon>Embryophyta</taxon>
        <taxon>Tracheophyta</taxon>
        <taxon>Spermatophyta</taxon>
        <taxon>Magnoliopsida</taxon>
        <taxon>eudicotyledons</taxon>
        <taxon>Gunneridae</taxon>
        <taxon>Pentapetalae</taxon>
        <taxon>rosids</taxon>
        <taxon>malvids</taxon>
        <taxon>Brassicales</taxon>
        <taxon>Brassicaceae</taxon>
        <taxon>Brassiceae</taxon>
        <taxon>Brassica</taxon>
    </lineage>
</organism>